<evidence type="ECO:0000313" key="4">
    <source>
        <dbReference type="Proteomes" id="UP000326202"/>
    </source>
</evidence>
<dbReference type="Proteomes" id="UP000326202">
    <property type="component" value="Chromosome"/>
</dbReference>
<protein>
    <submittedName>
        <fullName evidence="3">Uncharacterized protein</fullName>
    </submittedName>
</protein>
<name>A0A5J6MI46_9PROT</name>
<feature type="compositionally biased region" description="Polar residues" evidence="1">
    <location>
        <begin position="36"/>
        <end position="52"/>
    </location>
</feature>
<feature type="region of interest" description="Disordered" evidence="1">
    <location>
        <begin position="33"/>
        <end position="52"/>
    </location>
</feature>
<keyword evidence="2" id="KW-0472">Membrane</keyword>
<feature type="region of interest" description="Disordered" evidence="1">
    <location>
        <begin position="1"/>
        <end position="28"/>
    </location>
</feature>
<evidence type="ECO:0000256" key="1">
    <source>
        <dbReference type="SAM" id="MobiDB-lite"/>
    </source>
</evidence>
<organism evidence="3 4">
    <name type="scientific">Hypericibacter terrae</name>
    <dbReference type="NCBI Taxonomy" id="2602015"/>
    <lineage>
        <taxon>Bacteria</taxon>
        <taxon>Pseudomonadati</taxon>
        <taxon>Pseudomonadota</taxon>
        <taxon>Alphaproteobacteria</taxon>
        <taxon>Rhodospirillales</taxon>
        <taxon>Dongiaceae</taxon>
        <taxon>Hypericibacter</taxon>
    </lineage>
</organism>
<dbReference type="RefSeq" id="WP_151177105.1">
    <property type="nucleotide sequence ID" value="NZ_CP042906.1"/>
</dbReference>
<dbReference type="EMBL" id="CP042906">
    <property type="protein sequence ID" value="QEX16791.1"/>
    <property type="molecule type" value="Genomic_DNA"/>
</dbReference>
<sequence length="83" mass="9043">MSDERLVKDDGMMSQDSTEPFMTDGEQGEELRAMPQDTQKTTLSTQKARSGETSGHLRIILGTSLVLVIVALGALLIFYTSHG</sequence>
<reference evidence="3 4" key="1">
    <citation type="submission" date="2019-08" db="EMBL/GenBank/DDBJ databases">
        <title>Hyperibacter terrae gen. nov., sp. nov. and Hyperibacter viscosus sp. nov., two new members in the family Rhodospirillaceae isolated from the rhizosphere of Hypericum perforatum.</title>
        <authorList>
            <person name="Noviana Z."/>
        </authorList>
    </citation>
    <scope>NUCLEOTIDE SEQUENCE [LARGE SCALE GENOMIC DNA]</scope>
    <source>
        <strain evidence="3 4">R5913</strain>
    </source>
</reference>
<accession>A0A5J6MI46</accession>
<feature type="transmembrane region" description="Helical" evidence="2">
    <location>
        <begin position="59"/>
        <end position="79"/>
    </location>
</feature>
<keyword evidence="2" id="KW-0812">Transmembrane</keyword>
<dbReference type="KEGG" id="htq:FRZ44_20860"/>
<dbReference type="AlphaFoldDB" id="A0A5J6MI46"/>
<proteinExistence type="predicted"/>
<feature type="compositionally biased region" description="Basic and acidic residues" evidence="1">
    <location>
        <begin position="1"/>
        <end position="11"/>
    </location>
</feature>
<keyword evidence="2" id="KW-1133">Transmembrane helix</keyword>
<evidence type="ECO:0000313" key="3">
    <source>
        <dbReference type="EMBL" id="QEX16791.1"/>
    </source>
</evidence>
<evidence type="ECO:0000256" key="2">
    <source>
        <dbReference type="SAM" id="Phobius"/>
    </source>
</evidence>
<gene>
    <name evidence="3" type="ORF">FRZ44_20860</name>
</gene>
<keyword evidence="4" id="KW-1185">Reference proteome</keyword>